<dbReference type="RefSeq" id="XP_056505392.1">
    <property type="nucleotide sequence ID" value="XM_056639635.1"/>
</dbReference>
<reference evidence="2" key="1">
    <citation type="submission" date="2022-11" db="EMBL/GenBank/DDBJ databases">
        <authorList>
            <person name="Petersen C."/>
        </authorList>
    </citation>
    <scope>NUCLEOTIDE SEQUENCE</scope>
    <source>
        <strain evidence="2">IBT 23319</strain>
    </source>
</reference>
<keyword evidence="3" id="KW-1185">Reference proteome</keyword>
<feature type="region of interest" description="Disordered" evidence="1">
    <location>
        <begin position="15"/>
        <end position="39"/>
    </location>
</feature>
<evidence type="ECO:0000313" key="3">
    <source>
        <dbReference type="Proteomes" id="UP001147733"/>
    </source>
</evidence>
<accession>A0A9W9PDJ9</accession>
<comment type="caution">
    <text evidence="2">The sequence shown here is derived from an EMBL/GenBank/DDBJ whole genome shotgun (WGS) entry which is preliminary data.</text>
</comment>
<evidence type="ECO:0000256" key="1">
    <source>
        <dbReference type="SAM" id="MobiDB-lite"/>
    </source>
</evidence>
<evidence type="ECO:0000313" key="2">
    <source>
        <dbReference type="EMBL" id="KAJ5242388.1"/>
    </source>
</evidence>
<sequence>MHSYIEFRKVISATPGKSRPKITGFDGWGLSSRGDTDPQDDICTSDSSLRMCFHRRNGNLAFPQDVISLKLLPGTTFEDEDLITRAHGPP</sequence>
<dbReference type="EMBL" id="JAPQKT010000001">
    <property type="protein sequence ID" value="KAJ5242388.1"/>
    <property type="molecule type" value="Genomic_DNA"/>
</dbReference>
<dbReference type="Proteomes" id="UP001147733">
    <property type="component" value="Unassembled WGS sequence"/>
</dbReference>
<organism evidence="2 3">
    <name type="scientific">Penicillium citrinum</name>
    <dbReference type="NCBI Taxonomy" id="5077"/>
    <lineage>
        <taxon>Eukaryota</taxon>
        <taxon>Fungi</taxon>
        <taxon>Dikarya</taxon>
        <taxon>Ascomycota</taxon>
        <taxon>Pezizomycotina</taxon>
        <taxon>Eurotiomycetes</taxon>
        <taxon>Eurotiomycetidae</taxon>
        <taxon>Eurotiales</taxon>
        <taxon>Aspergillaceae</taxon>
        <taxon>Penicillium</taxon>
    </lineage>
</organism>
<dbReference type="AlphaFoldDB" id="A0A9W9PDJ9"/>
<gene>
    <name evidence="2" type="ORF">N7469_000715</name>
</gene>
<proteinExistence type="predicted"/>
<dbReference type="GeneID" id="81378802"/>
<protein>
    <submittedName>
        <fullName evidence="2">Uncharacterized protein</fullName>
    </submittedName>
</protein>
<reference evidence="2" key="2">
    <citation type="journal article" date="2023" name="IMA Fungus">
        <title>Comparative genomic study of the Penicillium genus elucidates a diverse pangenome and 15 lateral gene transfer events.</title>
        <authorList>
            <person name="Petersen C."/>
            <person name="Sorensen T."/>
            <person name="Nielsen M.R."/>
            <person name="Sondergaard T.E."/>
            <person name="Sorensen J.L."/>
            <person name="Fitzpatrick D.A."/>
            <person name="Frisvad J.C."/>
            <person name="Nielsen K.L."/>
        </authorList>
    </citation>
    <scope>NUCLEOTIDE SEQUENCE</scope>
    <source>
        <strain evidence="2">IBT 23319</strain>
    </source>
</reference>
<name>A0A9W9PDJ9_PENCI</name>